<dbReference type="EMBL" id="MH252533">
    <property type="protein sequence ID" value="AWJ63883.1"/>
    <property type="molecule type" value="Genomic_DNA"/>
</dbReference>
<sequence>MFELLQERFPWKKGTVTRDNPDLQQSDLPSAPTGRLSDYWTSPIQVSPSEGRSRGKSRQIIEELGRNSTEEPGTWGEDSEVNVQTAYMTHSEPYVDPYARIRRELLEGQNVFPITNDWEDAPDKKSERAIQHLINQFDAGEQMELSLDNDLESNIGDIAPSLTADDSSVADSASIVDPDDSIENLTEFFDNQWD</sequence>
<organism evidence="2">
    <name type="scientific">Ganoderma tsugae</name>
    <name type="common">Hemlock varnish shelf mushroom</name>
    <name type="synonym">Polyporus tsugae</name>
    <dbReference type="NCBI Taxonomy" id="2075311"/>
    <lineage>
        <taxon>Eukaryota</taxon>
        <taxon>Fungi</taxon>
        <taxon>Dikarya</taxon>
        <taxon>Basidiomycota</taxon>
        <taxon>Agaricomycotina</taxon>
        <taxon>Agaricomycetes</taxon>
        <taxon>Polyporales</taxon>
        <taxon>Polyporaceae</taxon>
        <taxon>Polyporus</taxon>
    </lineage>
</organism>
<keyword evidence="2" id="KW-0496">Mitochondrion</keyword>
<accession>A0A2S1WBC3</accession>
<protein>
    <submittedName>
        <fullName evidence="2">Uncharacterized protein</fullName>
    </submittedName>
</protein>
<dbReference type="AlphaFoldDB" id="A0A2S1WBC3"/>
<dbReference type="GeneID" id="36953239"/>
<name>A0A2S1WBC3_GANTS</name>
<feature type="compositionally biased region" description="Polar residues" evidence="1">
    <location>
        <begin position="39"/>
        <end position="50"/>
    </location>
</feature>
<dbReference type="RefSeq" id="YP_009493088.1">
    <property type="nucleotide sequence ID" value="NC_037936.1"/>
</dbReference>
<feature type="compositionally biased region" description="Basic and acidic residues" evidence="1">
    <location>
        <begin position="59"/>
        <end position="69"/>
    </location>
</feature>
<feature type="compositionally biased region" description="Basic and acidic residues" evidence="1">
    <location>
        <begin position="1"/>
        <end position="10"/>
    </location>
</feature>
<evidence type="ECO:0000256" key="1">
    <source>
        <dbReference type="SAM" id="MobiDB-lite"/>
    </source>
</evidence>
<evidence type="ECO:0000313" key="2">
    <source>
        <dbReference type="EMBL" id="AWJ63883.1"/>
    </source>
</evidence>
<feature type="region of interest" description="Disordered" evidence="1">
    <location>
        <begin position="1"/>
        <end position="77"/>
    </location>
</feature>
<proteinExistence type="predicted"/>
<reference evidence="2" key="1">
    <citation type="journal article" date="2019" name="Int. J. Biol. Macromol.">
        <title>The complete mitochondrial genomes of five important medicinal Ganoderma species: Features, evolution, and phylogeny.</title>
        <authorList>
            <person name="Li Q."/>
            <person name="Xiang D."/>
            <person name="Wan Y."/>
            <person name="Wu Q."/>
            <person name="Wu X."/>
            <person name="Ma C."/>
            <person name="Song Y."/>
            <person name="Zhao G."/>
            <person name="Huang W."/>
        </authorList>
    </citation>
    <scope>NUCLEOTIDE SEQUENCE</scope>
</reference>
<gene>
    <name evidence="2" type="primary">orf194</name>
</gene>
<geneLocation type="mitochondrion" evidence="2"/>